<name>A0A382W949_9ZZZZ</name>
<feature type="non-terminal residue" evidence="1">
    <location>
        <position position="108"/>
    </location>
</feature>
<accession>A0A382W949</accession>
<proteinExistence type="predicted"/>
<dbReference type="AlphaFoldDB" id="A0A382W949"/>
<gene>
    <name evidence="1" type="ORF">METZ01_LOCUS407719</name>
</gene>
<evidence type="ECO:0000313" key="1">
    <source>
        <dbReference type="EMBL" id="SVD54865.1"/>
    </source>
</evidence>
<sequence>MVDDDAFESIFYLLYKKSLPSFCVLTNRVFDSPVGFEGALGRFKNSASLYLKNPERLVLIDRSTYELGDVSVFSPSEVCVVDSKTSYDVLISALGRANYWRGACVSAP</sequence>
<organism evidence="1">
    <name type="scientific">marine metagenome</name>
    <dbReference type="NCBI Taxonomy" id="408172"/>
    <lineage>
        <taxon>unclassified sequences</taxon>
        <taxon>metagenomes</taxon>
        <taxon>ecological metagenomes</taxon>
    </lineage>
</organism>
<dbReference type="EMBL" id="UINC01157719">
    <property type="protein sequence ID" value="SVD54865.1"/>
    <property type="molecule type" value="Genomic_DNA"/>
</dbReference>
<protein>
    <submittedName>
        <fullName evidence="1">Uncharacterized protein</fullName>
    </submittedName>
</protein>
<reference evidence="1" key="1">
    <citation type="submission" date="2018-05" db="EMBL/GenBank/DDBJ databases">
        <authorList>
            <person name="Lanie J.A."/>
            <person name="Ng W.-L."/>
            <person name="Kazmierczak K.M."/>
            <person name="Andrzejewski T.M."/>
            <person name="Davidsen T.M."/>
            <person name="Wayne K.J."/>
            <person name="Tettelin H."/>
            <person name="Glass J.I."/>
            <person name="Rusch D."/>
            <person name="Podicherti R."/>
            <person name="Tsui H.-C.T."/>
            <person name="Winkler M.E."/>
        </authorList>
    </citation>
    <scope>NUCLEOTIDE SEQUENCE</scope>
</reference>